<accession>A0A426DKQ6</accession>
<comment type="caution">
    <text evidence="1">The sequence shown here is derived from an EMBL/GenBank/DDBJ whole genome shotgun (WGS) entry which is preliminary data.</text>
</comment>
<dbReference type="EMBL" id="RHJS01000002">
    <property type="protein sequence ID" value="RRK33261.1"/>
    <property type="molecule type" value="Genomic_DNA"/>
</dbReference>
<sequence length="66" mass="7930">MSIFEYDEKEVIDYIREEERAIGREEEAQKYGRLILRLTEEGKSSLVVKIATDDALRERLYEEYQL</sequence>
<dbReference type="Proteomes" id="UP000274920">
    <property type="component" value="Unassembled WGS sequence"/>
</dbReference>
<dbReference type="AlphaFoldDB" id="A0A426DKQ6"/>
<name>A0A426DKQ6_9FIRM</name>
<evidence type="ECO:0000313" key="2">
    <source>
        <dbReference type="Proteomes" id="UP000274920"/>
    </source>
</evidence>
<protein>
    <submittedName>
        <fullName evidence="1">Uncharacterized protein</fullName>
    </submittedName>
</protein>
<organism evidence="1 2">
    <name type="scientific">Schaedlerella arabinosiphila</name>
    <dbReference type="NCBI Taxonomy" id="2044587"/>
    <lineage>
        <taxon>Bacteria</taxon>
        <taxon>Bacillati</taxon>
        <taxon>Bacillota</taxon>
        <taxon>Clostridia</taxon>
        <taxon>Lachnospirales</taxon>
        <taxon>Lachnospiraceae</taxon>
        <taxon>Schaedlerella</taxon>
    </lineage>
</organism>
<gene>
    <name evidence="1" type="ORF">EBB54_19400</name>
</gene>
<proteinExistence type="predicted"/>
<evidence type="ECO:0000313" key="1">
    <source>
        <dbReference type="EMBL" id="RRK33261.1"/>
    </source>
</evidence>
<keyword evidence="2" id="KW-1185">Reference proteome</keyword>
<dbReference type="RefSeq" id="WP_125128574.1">
    <property type="nucleotide sequence ID" value="NZ_RHJS01000002.1"/>
</dbReference>
<reference evidence="1" key="1">
    <citation type="submission" date="2018-10" db="EMBL/GenBank/DDBJ databases">
        <title>Schaedlerella arabinophila gen. nov. sp. nov., isolated from the mouse intestinal tract and comparative analysis with the genome of the closely related altered Schaedler flora strain ASF502.</title>
        <authorList>
            <person name="Miyake S."/>
            <person name="Soh M."/>
            <person name="Seedorf H."/>
        </authorList>
    </citation>
    <scope>NUCLEOTIDE SEQUENCE [LARGE SCALE GENOMIC DNA]</scope>
    <source>
        <strain evidence="1">DSM 106076</strain>
    </source>
</reference>